<keyword evidence="3" id="KW-1185">Reference proteome</keyword>
<sequence length="169" mass="17382">MAAVTPPVVNPPGAPAPVGRSTRRIQQGLIGLGLVLLAIGAIVLVQDVAAKNYPGLLLWFAGALVLHDGILAPIVFGVSLMLRRAGKRIPFAVLLIVQGAVVVGAIATLLVFPEILKQGIGTGNATLLPLNYGAGLIGLYAVLAVLTAATVGVYLRLRPSQISVEQRSA</sequence>
<keyword evidence="1" id="KW-0812">Transmembrane</keyword>
<feature type="transmembrane region" description="Helical" evidence="1">
    <location>
        <begin position="29"/>
        <end position="50"/>
    </location>
</feature>
<evidence type="ECO:0000256" key="1">
    <source>
        <dbReference type="SAM" id="Phobius"/>
    </source>
</evidence>
<proteinExistence type="predicted"/>
<dbReference type="AlphaFoldDB" id="A0A2T0VAX3"/>
<feature type="transmembrane region" description="Helical" evidence="1">
    <location>
        <begin position="132"/>
        <end position="157"/>
    </location>
</feature>
<name>A0A2T0VAX3_9MICO</name>
<keyword evidence="1" id="KW-0472">Membrane</keyword>
<feature type="transmembrane region" description="Helical" evidence="1">
    <location>
        <begin position="89"/>
        <end position="112"/>
    </location>
</feature>
<dbReference type="Proteomes" id="UP000237983">
    <property type="component" value="Unassembled WGS sequence"/>
</dbReference>
<reference evidence="2 3" key="1">
    <citation type="submission" date="2018-03" db="EMBL/GenBank/DDBJ databases">
        <title>Genomic Encyclopedia of Type Strains, Phase III (KMG-III): the genomes of soil and plant-associated and newly described type strains.</title>
        <authorList>
            <person name="Whitman W."/>
        </authorList>
    </citation>
    <scope>NUCLEOTIDE SEQUENCE [LARGE SCALE GENOMIC DNA]</scope>
    <source>
        <strain evidence="2 3">CGMCC 1.12484</strain>
    </source>
</reference>
<evidence type="ECO:0000313" key="3">
    <source>
        <dbReference type="Proteomes" id="UP000237983"/>
    </source>
</evidence>
<evidence type="ECO:0000313" key="2">
    <source>
        <dbReference type="EMBL" id="PRY67301.1"/>
    </source>
</evidence>
<comment type="caution">
    <text evidence="2">The sequence shown here is derived from an EMBL/GenBank/DDBJ whole genome shotgun (WGS) entry which is preliminary data.</text>
</comment>
<keyword evidence="1" id="KW-1133">Transmembrane helix</keyword>
<protein>
    <submittedName>
        <fullName evidence="2">Uncharacterized protein</fullName>
    </submittedName>
</protein>
<dbReference type="EMBL" id="PVTL01000007">
    <property type="protein sequence ID" value="PRY67301.1"/>
    <property type="molecule type" value="Genomic_DNA"/>
</dbReference>
<gene>
    <name evidence="2" type="ORF">B0I08_107197</name>
</gene>
<dbReference type="RefSeq" id="WP_106213885.1">
    <property type="nucleotide sequence ID" value="NZ_PVTL01000007.1"/>
</dbReference>
<feature type="transmembrane region" description="Helical" evidence="1">
    <location>
        <begin position="56"/>
        <end position="82"/>
    </location>
</feature>
<organism evidence="2 3">
    <name type="scientific">Glaciihabitans tibetensis</name>
    <dbReference type="NCBI Taxonomy" id="1266600"/>
    <lineage>
        <taxon>Bacteria</taxon>
        <taxon>Bacillati</taxon>
        <taxon>Actinomycetota</taxon>
        <taxon>Actinomycetes</taxon>
        <taxon>Micrococcales</taxon>
        <taxon>Microbacteriaceae</taxon>
        <taxon>Glaciihabitans</taxon>
    </lineage>
</organism>
<accession>A0A2T0VAX3</accession>
<dbReference type="OrthoDB" id="4950602at2"/>